<accession>A0A9P4ITQ5</accession>
<dbReference type="OrthoDB" id="42889at2759"/>
<dbReference type="Proteomes" id="UP000799772">
    <property type="component" value="Unassembled WGS sequence"/>
</dbReference>
<organism evidence="3 4">
    <name type="scientific">Rhizodiscina lignyota</name>
    <dbReference type="NCBI Taxonomy" id="1504668"/>
    <lineage>
        <taxon>Eukaryota</taxon>
        <taxon>Fungi</taxon>
        <taxon>Dikarya</taxon>
        <taxon>Ascomycota</taxon>
        <taxon>Pezizomycotina</taxon>
        <taxon>Dothideomycetes</taxon>
        <taxon>Pleosporomycetidae</taxon>
        <taxon>Aulographales</taxon>
        <taxon>Rhizodiscinaceae</taxon>
        <taxon>Rhizodiscina</taxon>
    </lineage>
</organism>
<dbReference type="InterPro" id="IPR046341">
    <property type="entry name" value="SET_dom_sf"/>
</dbReference>
<dbReference type="EMBL" id="ML978121">
    <property type="protein sequence ID" value="KAF2104297.1"/>
    <property type="molecule type" value="Genomic_DNA"/>
</dbReference>
<keyword evidence="4" id="KW-1185">Reference proteome</keyword>
<name>A0A9P4ITQ5_9PEZI</name>
<feature type="domain" description="SET" evidence="2">
    <location>
        <begin position="23"/>
        <end position="280"/>
    </location>
</feature>
<dbReference type="GO" id="GO:0016279">
    <property type="term" value="F:protein-lysine N-methyltransferase activity"/>
    <property type="evidence" value="ECO:0007669"/>
    <property type="project" value="InterPro"/>
</dbReference>
<comment type="caution">
    <text evidence="3">The sequence shown here is derived from an EMBL/GenBank/DDBJ whole genome shotgun (WGS) entry which is preliminary data.</text>
</comment>
<proteinExistence type="predicted"/>
<dbReference type="InterPro" id="IPR050600">
    <property type="entry name" value="SETD3_SETD6_MTase"/>
</dbReference>
<evidence type="ECO:0000313" key="3">
    <source>
        <dbReference type="EMBL" id="KAF2104297.1"/>
    </source>
</evidence>
<dbReference type="SUPFAM" id="SSF82199">
    <property type="entry name" value="SET domain"/>
    <property type="match status" value="1"/>
</dbReference>
<dbReference type="PANTHER" id="PTHR13271">
    <property type="entry name" value="UNCHARACTERIZED PUTATIVE METHYLTRANSFERASE"/>
    <property type="match status" value="1"/>
</dbReference>
<evidence type="ECO:0000259" key="2">
    <source>
        <dbReference type="PROSITE" id="PS50280"/>
    </source>
</evidence>
<dbReference type="PROSITE" id="PS50280">
    <property type="entry name" value="SET"/>
    <property type="match status" value="1"/>
</dbReference>
<reference evidence="3" key="1">
    <citation type="journal article" date="2020" name="Stud. Mycol.">
        <title>101 Dothideomycetes genomes: a test case for predicting lifestyles and emergence of pathogens.</title>
        <authorList>
            <person name="Haridas S."/>
            <person name="Albert R."/>
            <person name="Binder M."/>
            <person name="Bloem J."/>
            <person name="Labutti K."/>
            <person name="Salamov A."/>
            <person name="Andreopoulos B."/>
            <person name="Baker S."/>
            <person name="Barry K."/>
            <person name="Bills G."/>
            <person name="Bluhm B."/>
            <person name="Cannon C."/>
            <person name="Castanera R."/>
            <person name="Culley D."/>
            <person name="Daum C."/>
            <person name="Ezra D."/>
            <person name="Gonzalez J."/>
            <person name="Henrissat B."/>
            <person name="Kuo A."/>
            <person name="Liang C."/>
            <person name="Lipzen A."/>
            <person name="Lutzoni F."/>
            <person name="Magnuson J."/>
            <person name="Mondo S."/>
            <person name="Nolan M."/>
            <person name="Ohm R."/>
            <person name="Pangilinan J."/>
            <person name="Park H.-J."/>
            <person name="Ramirez L."/>
            <person name="Alfaro M."/>
            <person name="Sun H."/>
            <person name="Tritt A."/>
            <person name="Yoshinaga Y."/>
            <person name="Zwiers L.-H."/>
            <person name="Turgeon B."/>
            <person name="Goodwin S."/>
            <person name="Spatafora J."/>
            <person name="Crous P."/>
            <person name="Grigoriev I."/>
        </authorList>
    </citation>
    <scope>NUCLEOTIDE SEQUENCE</scope>
    <source>
        <strain evidence="3">CBS 133067</strain>
    </source>
</reference>
<dbReference type="CDD" id="cd19180">
    <property type="entry name" value="SET_SpSET10-like"/>
    <property type="match status" value="1"/>
</dbReference>
<dbReference type="AlphaFoldDB" id="A0A9P4ITQ5"/>
<evidence type="ECO:0000313" key="4">
    <source>
        <dbReference type="Proteomes" id="UP000799772"/>
    </source>
</evidence>
<dbReference type="InterPro" id="IPR044432">
    <property type="entry name" value="Set10/Efm1_SET"/>
</dbReference>
<evidence type="ECO:0000256" key="1">
    <source>
        <dbReference type="SAM" id="MobiDB-lite"/>
    </source>
</evidence>
<gene>
    <name evidence="3" type="ORF">NA57DRAFT_70509</name>
</gene>
<sequence length="464" mass="52054">MTSTERCQRLVSWFRQNGGHFHPDVELVENEQFGLHVVAQQPLEPPENTLDKEQQDGGAEEAAPGAIEICSTPVQLTISHLNASGSRPELQTELKIPVFDNASSKLTGHVPESTVAYLVLIEQRLLGEQSFWYPYLSCLPTEAELTTPLYFSSDDLQWLLGTNLHTSSTDPSRSSVELRREMWKGDWQQACDALRALGVDVSQYTWEMFLWAASMFSSRCFPSNLTLPNRGEPFSLLYPVLDCLNHEFGAKATWFFKDGSFSLSVEKALKKGEQVFNNYAPKGNEELLLGYGFTLPGNSADEVMVRLSKPPPPVHEVLKATLPQHFQSGEWDSSEGMFFLRGPKHFTGGYSHGIECLRGVPFEMFRMLAEMMYFMSTSESDGAGDLPEESEQFGYVVEEILHFLKQKLSLILINDPKGLPVNRKQEFAKIYRDGQVEILKCIVGELDGYLKTVAVAEGEEPVTS</sequence>
<dbReference type="InterPro" id="IPR001214">
    <property type="entry name" value="SET_dom"/>
</dbReference>
<dbReference type="Gene3D" id="3.90.1410.10">
    <property type="entry name" value="set domain protein methyltransferase, domain 1"/>
    <property type="match status" value="1"/>
</dbReference>
<feature type="region of interest" description="Disordered" evidence="1">
    <location>
        <begin position="42"/>
        <end position="62"/>
    </location>
</feature>
<protein>
    <submittedName>
        <fullName evidence="3">SET domain-containing protein</fullName>
    </submittedName>
</protein>